<keyword evidence="4 7" id="KW-0812">Transmembrane</keyword>
<dbReference type="RefSeq" id="WP_311191515.1">
    <property type="nucleotide sequence ID" value="NZ_CP115541.1"/>
</dbReference>
<dbReference type="Proteomes" id="UP001302072">
    <property type="component" value="Chromosome"/>
</dbReference>
<evidence type="ECO:0000256" key="7">
    <source>
        <dbReference type="SAM" id="Phobius"/>
    </source>
</evidence>
<keyword evidence="9" id="KW-1185">Reference proteome</keyword>
<evidence type="ECO:0000256" key="6">
    <source>
        <dbReference type="ARBA" id="ARBA00023136"/>
    </source>
</evidence>
<evidence type="ECO:0000256" key="2">
    <source>
        <dbReference type="ARBA" id="ARBA00006679"/>
    </source>
</evidence>
<feature type="transmembrane region" description="Helical" evidence="7">
    <location>
        <begin position="83"/>
        <end position="100"/>
    </location>
</feature>
<keyword evidence="5 7" id="KW-1133">Transmembrane helix</keyword>
<evidence type="ECO:0000313" key="9">
    <source>
        <dbReference type="Proteomes" id="UP001302072"/>
    </source>
</evidence>
<dbReference type="InterPro" id="IPR032808">
    <property type="entry name" value="DoxX"/>
</dbReference>
<organism evidence="8 9">
    <name type="scientific">Stenotrophomonas oahuensis</name>
    <dbReference type="NCBI Taxonomy" id="3003271"/>
    <lineage>
        <taxon>Bacteria</taxon>
        <taxon>Pseudomonadati</taxon>
        <taxon>Pseudomonadota</taxon>
        <taxon>Gammaproteobacteria</taxon>
        <taxon>Lysobacterales</taxon>
        <taxon>Lysobacteraceae</taxon>
        <taxon>Stenotrophomonas</taxon>
    </lineage>
</organism>
<keyword evidence="6 7" id="KW-0472">Membrane</keyword>
<feature type="transmembrane region" description="Helical" evidence="7">
    <location>
        <begin position="57"/>
        <end position="76"/>
    </location>
</feature>
<evidence type="ECO:0000256" key="5">
    <source>
        <dbReference type="ARBA" id="ARBA00022989"/>
    </source>
</evidence>
<name>A0ABY9YN66_9GAMM</name>
<comment type="similarity">
    <text evidence="2">Belongs to the DoxX family.</text>
</comment>
<evidence type="ECO:0000256" key="3">
    <source>
        <dbReference type="ARBA" id="ARBA00022475"/>
    </source>
</evidence>
<evidence type="ECO:0000256" key="4">
    <source>
        <dbReference type="ARBA" id="ARBA00022692"/>
    </source>
</evidence>
<gene>
    <name evidence="8" type="ORF">PDM29_18585</name>
</gene>
<feature type="transmembrane region" description="Helical" evidence="7">
    <location>
        <begin position="112"/>
        <end position="134"/>
    </location>
</feature>
<dbReference type="PANTHER" id="PTHR33452">
    <property type="entry name" value="OXIDOREDUCTASE CATD-RELATED"/>
    <property type="match status" value="1"/>
</dbReference>
<keyword evidence="3" id="KW-1003">Cell membrane</keyword>
<sequence length="140" mass="14511">MSTAAGLDAALLLLRVAAGGFLLPHALGKLFGWFGGPGLTGFADELRGYGLPAVSPLPLLLALLQVSCGVAVLLGWQTRITAVVAALFLLSTAVLARPKGWFWMHGGMEYPLFWSLALLAIALAGPGAWSLHAFGEGALT</sequence>
<comment type="subcellular location">
    <subcellularLocation>
        <location evidence="1">Cell membrane</location>
        <topology evidence="1">Multi-pass membrane protein</topology>
    </subcellularLocation>
</comment>
<proteinExistence type="inferred from homology"/>
<evidence type="ECO:0000313" key="8">
    <source>
        <dbReference type="EMBL" id="WNH52311.1"/>
    </source>
</evidence>
<accession>A0ABY9YN66</accession>
<dbReference type="Pfam" id="PF07681">
    <property type="entry name" value="DoxX"/>
    <property type="match status" value="1"/>
</dbReference>
<dbReference type="PANTHER" id="PTHR33452:SF1">
    <property type="entry name" value="INNER MEMBRANE PROTEIN YPHA-RELATED"/>
    <property type="match status" value="1"/>
</dbReference>
<dbReference type="InterPro" id="IPR051907">
    <property type="entry name" value="DoxX-like_oxidoreductase"/>
</dbReference>
<reference evidence="8 9" key="1">
    <citation type="submission" date="2022-12" db="EMBL/GenBank/DDBJ databases">
        <title>Two new species, Stenotrophomonas aracearum and Stenotrophomonas oahuensis, isolated from Anthurium (Araceae family) in Hawaii.</title>
        <authorList>
            <person name="Chunag S.C."/>
            <person name="Dobhal S."/>
            <person name="Alvarez A."/>
            <person name="Arif M."/>
        </authorList>
    </citation>
    <scope>NUCLEOTIDE SEQUENCE [LARGE SCALE GENOMIC DNA]</scope>
    <source>
        <strain evidence="8 9">A5586</strain>
    </source>
</reference>
<evidence type="ECO:0000256" key="1">
    <source>
        <dbReference type="ARBA" id="ARBA00004651"/>
    </source>
</evidence>
<protein>
    <submittedName>
        <fullName evidence="8">DoxX family protein</fullName>
    </submittedName>
</protein>
<dbReference type="EMBL" id="CP115541">
    <property type="protein sequence ID" value="WNH52311.1"/>
    <property type="molecule type" value="Genomic_DNA"/>
</dbReference>